<evidence type="ECO:0000313" key="4">
    <source>
        <dbReference type="EMBL" id="AIU70962.1"/>
    </source>
</evidence>
<dbReference type="OrthoDB" id="5767686at2"/>
<evidence type="ECO:0000313" key="5">
    <source>
        <dbReference type="Proteomes" id="UP000029986"/>
    </source>
</evidence>
<dbReference type="PATRIC" id="fig|1453496.5.peg.29"/>
<dbReference type="KEGG" id="hav:AT03_00120"/>
<dbReference type="eggNOG" id="COG3951">
    <property type="taxonomic scope" value="Bacteria"/>
</dbReference>
<dbReference type="NCBIfam" id="NF009349">
    <property type="entry name" value="PRK12708.1-1"/>
    <property type="match status" value="1"/>
</dbReference>
<evidence type="ECO:0000256" key="1">
    <source>
        <dbReference type="ARBA" id="ARBA00022795"/>
    </source>
</evidence>
<accession>A0A097QWW1</accession>
<evidence type="ECO:0000259" key="3">
    <source>
        <dbReference type="Pfam" id="PF10135"/>
    </source>
</evidence>
<sequence>MIDAINRQSTVLPGDFTGTLKAQNLDQAAEQFEAMFLRSMMQQMRKASDALAADDDPFNSKQQRMMRDFYDDKLASQLASQRSSGIATMLINQLDPQVKGMERALKIEGENVASDSVEAPEPVELETPVIPVLSRGQESL</sequence>
<reference evidence="4 5" key="1">
    <citation type="journal article" date="2014" name="Gut Pathog.">
        <title>Gene clusters of Hafnia alvei strain FB1 important in survival and pathogenesis: a draft genome perspective.</title>
        <authorList>
            <person name="Tan J.Y."/>
            <person name="Yin W.F."/>
            <person name="Chan K.G."/>
        </authorList>
    </citation>
    <scope>NUCLEOTIDE SEQUENCE [LARGE SCALE GENOMIC DNA]</scope>
    <source>
        <strain evidence="4 5">FB1</strain>
    </source>
</reference>
<keyword evidence="1" id="KW-1005">Bacterial flagellum biogenesis</keyword>
<keyword evidence="5" id="KW-1185">Reference proteome</keyword>
<gene>
    <name evidence="4" type="ORF">AT03_00120</name>
</gene>
<dbReference type="InterPro" id="IPR019301">
    <property type="entry name" value="Flagellar_prot_FlgJ_N"/>
</dbReference>
<feature type="region of interest" description="Disordered" evidence="2">
    <location>
        <begin position="112"/>
        <end position="140"/>
    </location>
</feature>
<evidence type="ECO:0000256" key="2">
    <source>
        <dbReference type="SAM" id="MobiDB-lite"/>
    </source>
</evidence>
<dbReference type="GO" id="GO:0044781">
    <property type="term" value="P:bacterial-type flagellum organization"/>
    <property type="evidence" value="ECO:0007669"/>
    <property type="project" value="UniProtKB-KW"/>
</dbReference>
<dbReference type="AlphaFoldDB" id="A0A097QWW1"/>
<dbReference type="Proteomes" id="UP000029986">
    <property type="component" value="Chromosome"/>
</dbReference>
<proteinExistence type="predicted"/>
<organism evidence="4 5">
    <name type="scientific">Hafnia alvei FB1</name>
    <dbReference type="NCBI Taxonomy" id="1453496"/>
    <lineage>
        <taxon>Bacteria</taxon>
        <taxon>Pseudomonadati</taxon>
        <taxon>Pseudomonadota</taxon>
        <taxon>Gammaproteobacteria</taxon>
        <taxon>Enterobacterales</taxon>
        <taxon>Hafniaceae</taxon>
        <taxon>Hafnia</taxon>
    </lineage>
</organism>
<dbReference type="Pfam" id="PF10135">
    <property type="entry name" value="Rod-binding"/>
    <property type="match status" value="1"/>
</dbReference>
<dbReference type="GO" id="GO:0016787">
    <property type="term" value="F:hydrolase activity"/>
    <property type="evidence" value="ECO:0007669"/>
    <property type="project" value="UniProtKB-KW"/>
</dbReference>
<keyword evidence="4" id="KW-0378">Hydrolase</keyword>
<dbReference type="EMBL" id="CP009706">
    <property type="protein sequence ID" value="AIU70962.1"/>
    <property type="molecule type" value="Genomic_DNA"/>
</dbReference>
<name>A0A097QWW1_HAFAL</name>
<feature type="domain" description="Flagellar protein FlgJ N-terminal" evidence="3">
    <location>
        <begin position="42"/>
        <end position="93"/>
    </location>
</feature>
<protein>
    <submittedName>
        <fullName evidence="4">Peptidoglycan hydrolase</fullName>
    </submittedName>
</protein>
<dbReference type="HOGENOM" id="CLU_159362_0_0_6"/>